<name>A0ACC0ERY5_9BASI</name>
<sequence>MWHYKLQKLRTRGKPWVEGIVSWLALDGNATPFTHRLAKPDRLPSWIISGSLTNWHNADRALRAPTLVSSPVATGLLRNSLRIRRLTKSYGAP</sequence>
<gene>
    <name evidence="1" type="ORF">MJO28_003173</name>
</gene>
<reference evidence="1 2" key="3">
    <citation type="journal article" date="2022" name="Microbiol. Spectr.">
        <title>Folding features and dynamics of 3D genome architecture in plant fungal pathogens.</title>
        <authorList>
            <person name="Xia C."/>
        </authorList>
    </citation>
    <scope>NUCLEOTIDE SEQUENCE [LARGE SCALE GENOMIC DNA]</scope>
    <source>
        <strain evidence="1 2">93-210</strain>
    </source>
</reference>
<organism evidence="1 2">
    <name type="scientific">Puccinia striiformis f. sp. tritici</name>
    <dbReference type="NCBI Taxonomy" id="168172"/>
    <lineage>
        <taxon>Eukaryota</taxon>
        <taxon>Fungi</taxon>
        <taxon>Dikarya</taxon>
        <taxon>Basidiomycota</taxon>
        <taxon>Pucciniomycotina</taxon>
        <taxon>Pucciniomycetes</taxon>
        <taxon>Pucciniales</taxon>
        <taxon>Pucciniaceae</taxon>
        <taxon>Puccinia</taxon>
    </lineage>
</organism>
<proteinExistence type="predicted"/>
<evidence type="ECO:0000313" key="2">
    <source>
        <dbReference type="Proteomes" id="UP001060170"/>
    </source>
</evidence>
<comment type="caution">
    <text evidence="1">The sequence shown here is derived from an EMBL/GenBank/DDBJ whole genome shotgun (WGS) entry which is preliminary data.</text>
</comment>
<accession>A0ACC0ERY5</accession>
<dbReference type="EMBL" id="CM045867">
    <property type="protein sequence ID" value="KAI7959382.1"/>
    <property type="molecule type" value="Genomic_DNA"/>
</dbReference>
<keyword evidence="2" id="KW-1185">Reference proteome</keyword>
<protein>
    <submittedName>
        <fullName evidence="1">Uncharacterized protein</fullName>
    </submittedName>
</protein>
<reference evidence="2" key="1">
    <citation type="journal article" date="2018" name="BMC Genomics">
        <title>Genomic insights into host adaptation between the wheat stripe rust pathogen (Puccinia striiformis f. sp. tritici) and the barley stripe rust pathogen (Puccinia striiformis f. sp. hordei).</title>
        <authorList>
            <person name="Xia C."/>
            <person name="Wang M."/>
            <person name="Yin C."/>
            <person name="Cornejo O.E."/>
            <person name="Hulbert S.H."/>
            <person name="Chen X."/>
        </authorList>
    </citation>
    <scope>NUCLEOTIDE SEQUENCE [LARGE SCALE GENOMIC DNA]</scope>
    <source>
        <strain evidence="2">93-210</strain>
    </source>
</reference>
<reference evidence="2" key="2">
    <citation type="journal article" date="2018" name="Mol. Plant Microbe Interact.">
        <title>Genome sequence resources for the wheat stripe rust pathogen (Puccinia striiformis f. sp. tritici) and the barley stripe rust pathogen (Puccinia striiformis f. sp. hordei).</title>
        <authorList>
            <person name="Xia C."/>
            <person name="Wang M."/>
            <person name="Yin C."/>
            <person name="Cornejo O.E."/>
            <person name="Hulbert S.H."/>
            <person name="Chen X."/>
        </authorList>
    </citation>
    <scope>NUCLEOTIDE SEQUENCE [LARGE SCALE GENOMIC DNA]</scope>
    <source>
        <strain evidence="2">93-210</strain>
    </source>
</reference>
<dbReference type="Proteomes" id="UP001060170">
    <property type="component" value="Chromosome 3"/>
</dbReference>
<evidence type="ECO:0000313" key="1">
    <source>
        <dbReference type="EMBL" id="KAI7959382.1"/>
    </source>
</evidence>